<protein>
    <submittedName>
        <fullName evidence="2">Uncharacterized protein</fullName>
    </submittedName>
</protein>
<organism evidence="2 3">
    <name type="scientific">Candidatus Komeilibacteria bacterium RIFCSPHIGHO2_01_FULL_52_14</name>
    <dbReference type="NCBI Taxonomy" id="1798549"/>
    <lineage>
        <taxon>Bacteria</taxon>
        <taxon>Candidatus Komeiliibacteriota</taxon>
    </lineage>
</organism>
<dbReference type="AlphaFoldDB" id="A0A1G2BPQ9"/>
<evidence type="ECO:0000256" key="1">
    <source>
        <dbReference type="SAM" id="MobiDB-lite"/>
    </source>
</evidence>
<name>A0A1G2BPQ9_9BACT</name>
<comment type="caution">
    <text evidence="2">The sequence shown here is derived from an EMBL/GenBank/DDBJ whole genome shotgun (WGS) entry which is preliminary data.</text>
</comment>
<proteinExistence type="predicted"/>
<evidence type="ECO:0000313" key="3">
    <source>
        <dbReference type="Proteomes" id="UP000177817"/>
    </source>
</evidence>
<dbReference type="EMBL" id="MHKK01000004">
    <property type="protein sequence ID" value="OGY90609.1"/>
    <property type="molecule type" value="Genomic_DNA"/>
</dbReference>
<sequence length="121" mass="14107">MPLKDPLSSINPQTVGYGKSGHGAYKKDDQFSRDEGVEDVTRKFMAHANRTLETANLSRENVEIIMGHLGEIVGKKVDRYSELNRDDREHFRHRLEQERQHGKLSDADIKDAWKIWDNFKR</sequence>
<accession>A0A1G2BPQ9</accession>
<reference evidence="2 3" key="1">
    <citation type="journal article" date="2016" name="Nat. Commun.">
        <title>Thousands of microbial genomes shed light on interconnected biogeochemical processes in an aquifer system.</title>
        <authorList>
            <person name="Anantharaman K."/>
            <person name="Brown C.T."/>
            <person name="Hug L.A."/>
            <person name="Sharon I."/>
            <person name="Castelle C.J."/>
            <person name="Probst A.J."/>
            <person name="Thomas B.C."/>
            <person name="Singh A."/>
            <person name="Wilkins M.J."/>
            <person name="Karaoz U."/>
            <person name="Brodie E.L."/>
            <person name="Williams K.H."/>
            <person name="Hubbard S.S."/>
            <person name="Banfield J.F."/>
        </authorList>
    </citation>
    <scope>NUCLEOTIDE SEQUENCE [LARGE SCALE GENOMIC DNA]</scope>
</reference>
<evidence type="ECO:0000313" key="2">
    <source>
        <dbReference type="EMBL" id="OGY90609.1"/>
    </source>
</evidence>
<gene>
    <name evidence="2" type="ORF">A2677_02265</name>
</gene>
<dbReference type="Proteomes" id="UP000177817">
    <property type="component" value="Unassembled WGS sequence"/>
</dbReference>
<feature type="region of interest" description="Disordered" evidence="1">
    <location>
        <begin position="1"/>
        <end position="32"/>
    </location>
</feature>